<proteinExistence type="predicted"/>
<accession>A7REU4</accession>
<dbReference type="InterPro" id="IPR004302">
    <property type="entry name" value="Cellulose/chitin-bd_N"/>
</dbReference>
<sequence length="187" mass="20537">EGHGYLVEPPARNSCYKVFQNCKANYNLNGLNCGGRATQIANGNKCGVCGDSYSSPSPPHVYPGKYATGFITKTYTQGQNISVKVIITANHLGWFEYRIGDIGTPPITNEKLKHLLRSPSGQTRFPLDSRTFSTSHDLVLPAELRCDRCVLQWWWKAGNSWGCDGDGCGLGHGHQETFVNCADVKIV</sequence>
<dbReference type="HOGENOM" id="CLU_041201_1_0_1"/>
<evidence type="ECO:0000313" key="3">
    <source>
        <dbReference type="Proteomes" id="UP000001593"/>
    </source>
</evidence>
<protein>
    <recommendedName>
        <fullName evidence="1">Chitin-binding type-4 domain-containing protein</fullName>
    </recommendedName>
</protein>
<feature type="non-terminal residue" evidence="2">
    <location>
        <position position="1"/>
    </location>
</feature>
<dbReference type="OMA" id="FRICEPP"/>
<dbReference type="OrthoDB" id="64893at2759"/>
<dbReference type="KEGG" id="nve:5522282"/>
<feature type="non-terminal residue" evidence="2">
    <location>
        <position position="187"/>
    </location>
</feature>
<keyword evidence="3" id="KW-1185">Reference proteome</keyword>
<organism evidence="2 3">
    <name type="scientific">Nematostella vectensis</name>
    <name type="common">Starlet sea anemone</name>
    <dbReference type="NCBI Taxonomy" id="45351"/>
    <lineage>
        <taxon>Eukaryota</taxon>
        <taxon>Metazoa</taxon>
        <taxon>Cnidaria</taxon>
        <taxon>Anthozoa</taxon>
        <taxon>Hexacorallia</taxon>
        <taxon>Actiniaria</taxon>
        <taxon>Edwardsiidae</taxon>
        <taxon>Nematostella</taxon>
    </lineage>
</organism>
<feature type="domain" description="Chitin-binding type-4" evidence="1">
    <location>
        <begin position="3"/>
        <end position="184"/>
    </location>
</feature>
<dbReference type="InParanoid" id="A7REU4"/>
<name>A7REU4_NEMVE</name>
<dbReference type="AlphaFoldDB" id="A7REU4"/>
<dbReference type="Proteomes" id="UP000001593">
    <property type="component" value="Unassembled WGS sequence"/>
</dbReference>
<evidence type="ECO:0000313" key="2">
    <source>
        <dbReference type="EMBL" id="EDO49978.1"/>
    </source>
</evidence>
<reference evidence="2 3" key="1">
    <citation type="journal article" date="2007" name="Science">
        <title>Sea anemone genome reveals ancestral eumetazoan gene repertoire and genomic organization.</title>
        <authorList>
            <person name="Putnam N.H."/>
            <person name="Srivastava M."/>
            <person name="Hellsten U."/>
            <person name="Dirks B."/>
            <person name="Chapman J."/>
            <person name="Salamov A."/>
            <person name="Terry A."/>
            <person name="Shapiro H."/>
            <person name="Lindquist E."/>
            <person name="Kapitonov V.V."/>
            <person name="Jurka J."/>
            <person name="Genikhovich G."/>
            <person name="Grigoriev I.V."/>
            <person name="Lucas S.M."/>
            <person name="Steele R.E."/>
            <person name="Finnerty J.R."/>
            <person name="Technau U."/>
            <person name="Martindale M.Q."/>
            <person name="Rokhsar D.S."/>
        </authorList>
    </citation>
    <scope>NUCLEOTIDE SEQUENCE [LARGE SCALE GENOMIC DNA]</scope>
    <source>
        <strain evidence="3">CH2 X CH6</strain>
    </source>
</reference>
<dbReference type="PhylomeDB" id="A7REU4"/>
<dbReference type="Pfam" id="PF03067">
    <property type="entry name" value="LPMO_10"/>
    <property type="match status" value="1"/>
</dbReference>
<dbReference type="Gene3D" id="2.70.50.50">
    <property type="entry name" value="chitin-binding protein cbp21"/>
    <property type="match status" value="1"/>
</dbReference>
<evidence type="ECO:0000259" key="1">
    <source>
        <dbReference type="Pfam" id="PF03067"/>
    </source>
</evidence>
<dbReference type="EMBL" id="DS469507">
    <property type="protein sequence ID" value="EDO49978.1"/>
    <property type="molecule type" value="Genomic_DNA"/>
</dbReference>
<gene>
    <name evidence="2" type="ORF">NEMVEDRAFT_v1g64004</name>
</gene>